<evidence type="ECO:0000256" key="3">
    <source>
        <dbReference type="SAM" id="MobiDB-lite"/>
    </source>
</evidence>
<dbReference type="InterPro" id="IPR000331">
    <property type="entry name" value="Rap/Ran_GAP_dom"/>
</dbReference>
<dbReference type="Proteomes" id="UP000594262">
    <property type="component" value="Unplaced"/>
</dbReference>
<dbReference type="EnsemblMetazoa" id="CLYHEMT008222.1">
    <property type="protein sequence ID" value="CLYHEMP008222.1"/>
    <property type="gene ID" value="CLYHEMG008222"/>
</dbReference>
<dbReference type="PANTHER" id="PTHR10063:SF11">
    <property type="entry name" value="RHO GTPASE-ACTIVATING PROTEIN CG5521-RELATED"/>
    <property type="match status" value="1"/>
</dbReference>
<dbReference type="GO" id="GO:0005634">
    <property type="term" value="C:nucleus"/>
    <property type="evidence" value="ECO:0007669"/>
    <property type="project" value="InterPro"/>
</dbReference>
<proteinExistence type="predicted"/>
<dbReference type="OrthoDB" id="6021142at2759"/>
<sequence>MSMFHSSKKPGQEKNKNTTKFLDSRRDIHGRLKALRATLELLGDHEIKPFFGSYSTEIYYVFYEEFTNLEFAGKSKGRQLKEELEELLDLFEKVLVFLPDLIRSRWQFNSISLILRKLLHHGNVLTIREQGIKLFMIWLQVMQENIDEFNLAIYASIVPGLANYMARINIPATYRSDKDIKFITSCINGHVNPGSPSLFSVSIEEDGEWCIPEGCTPICPPQQGEKLPAPEELTKKFLDRILDYMMRPMFDIQWNQRNMRGSAFYHVFGHFKRFYVPLVFPLWNLTDHLYKESEDIIKVPLASSSAVSTNTNGYGNNAQLSLTLLQCQTSVIRWLIAFTLQLKSRTFTERQSESGDSGVPRGSISSESAVINNEDLTSPRITMSSDSGVDSSLRQMGNLYQAAEIVRSVLYASPDNVLTVYEIYRQCFLMPLTAVDLMSQVLQVFKEWLFKDEKPLFVLEPKKSVSSLSPTGNLTEWDEMQMIRTPSYKEAVTSSENLFFSNLPVQNSRAGFQANLRLFIAITGQIFFMKQNKDNVHKHADICKKVMKMYRSLVLEKNLDKQTWRQLLTVLLDITQHILASRPPESRKSTLGGQLASYLIQTLFVTWIRASLQVYLAPDLWDHLLLVCSTYTGWQELIKEWNGTMEILTRVMAKTVYRIDLLDPPLQYLTRKGKVKKNFEGRARNTLNQQSFSTGWGGLNTQSSGALGRNTSAGANNSPQHLAVKKSSLPRSASEPGIIQKTGKHHLHTLHSDSCVSSSQSMQVHTTVEELIEHQEEDTDSGLENVDNFNDEHFNDHKKTLAQIADDTPSTNIMSFDSVASENVFLASSLTSKDFRDSILPPLHSIDKDSNDSESTNNSLGGISYKQLKEGGPDENEDSGDADDRETDDGQDSDRSSLNIPVSHSAHSLHSLPGYLSESSQNLLGNDSDESDDNDGIDGNNDVDSEDIEIISTKDLDQTIIQFNQNTEQDVNLKPPVNENDSIDTESIQSSGAFTHSEENLLDLTLKPKASPHVSVSSDPESMRFDLDLGHKIISDVQSIDSHMFTMLDKDKSLTMMNSDEVSEQHEGEGTSLTSDEGIQARVRFQDMSNEETSQEDEDRMNDMTGDSQSLDAFNIETKPRSVIEGGTEVGWTPLSSVILWRRMLGIMGNINHIKDPEIHATVFKHLIDLWQMLASICKNQGVSLDNKSSPDPPGLTPALFFPISWCFQAMTQEFGGSHKPGRVLAFKLMCMLTTRSHRLKPSTEHIKHFYRFLHEGLKGSDQNVINAIIGECSSFFTLNFPGASCLINDFIHGTKTIISTIYMQYPRKEAVTLLGSLLCFPAAFPSMKIFKLNAMSKQPDDFIRCKDLREKILLPLLKAAKNDPSCRARCIALNGLALFVIELMQHGQNHNRIPECLSVILASLDFHSQTVSNVALDVLWSLSYYHDQLQTYDKDIPVKIIESMCLIALRLHTTKSSIGEGIPEEKLPEYISRLLLVLLDWVMVTPRDVLLRQRAGNQDELKLTYLSLIMRTFKDCIKTYDSNSKFERRQSLNINQMFTGEPRPIQLKRVHNDLGMDDPQGITDEEDTETDFFMNANTEQNNKKKILVLTARYCINQVLNYYLHFPTIGGATCPTSKVHETDDAVHKPSDVGSTPNAPDEQTLLKLYEKTTMLDSNNMQFLLLNGIALLTVVELPQEEDFLTRSGTEGQKSVCRMIIRDTTGTHSWEVSNLFKMVQMNDILSQGESTPKRPSFERRHSRNLSVSSARLTRTATADLPKWDSVDSKVDRIDQLLRYVGQSSPECLIYPDQQLNLPAPVPVGLDAGIQSLAVTSVLKQHNEEENYIHEIASDARVTASEIQKPSCFDPSSPFHLSKMLLHQLGYFTWENRKHFELLERNEKLLRQIKNLDKQGSREKHKMAVFYVAPGQEDKHSILSNSKGSTKFEHFVSQLGWEVDLSTHAGFMGGLERNLSTGVSAPYYATHSLELIFHVSTRMPGSEEESLKTKLRHLGNDEIHIVWSEHSRDFRRGIVNTEFGDVLIVIYPMKNDLYRIQIDRHPKIQPFGPLFDGAIINGDMLANLVRCTAVNAGRANRATLSMYYQHYEERARCIGEISRNCARPTTFEDFCSKIFAPNLPPSGHTHKDDDGGLHRTFSAPSQSRSNSLKDSAGVLRFMEMHETQTFRSRTQSALPKNSKPVDHKQVYRTASNTSLQNINEDSNLLLSPDFCDASGSGDNKDSMSAKERRKSLSKRFRKKAASIDVSGFLMDKTIGE</sequence>
<keyword evidence="1" id="KW-0343">GTPase activation</keyword>
<dbReference type="PROSITE" id="PS50085">
    <property type="entry name" value="RAPGAP"/>
    <property type="match status" value="1"/>
</dbReference>
<dbReference type="Pfam" id="PF02145">
    <property type="entry name" value="Rap_GAP"/>
    <property type="match status" value="1"/>
</dbReference>
<dbReference type="InterPro" id="IPR046859">
    <property type="entry name" value="RGPA/RALGAPB_N"/>
</dbReference>
<organism evidence="5 6">
    <name type="scientific">Clytia hemisphaerica</name>
    <dbReference type="NCBI Taxonomy" id="252671"/>
    <lineage>
        <taxon>Eukaryota</taxon>
        <taxon>Metazoa</taxon>
        <taxon>Cnidaria</taxon>
        <taxon>Hydrozoa</taxon>
        <taxon>Hydroidolina</taxon>
        <taxon>Leptothecata</taxon>
        <taxon>Obeliida</taxon>
        <taxon>Clytiidae</taxon>
        <taxon>Clytia</taxon>
    </lineage>
</organism>
<dbReference type="InterPro" id="IPR035974">
    <property type="entry name" value="Rap/Ran-GAP_sf"/>
</dbReference>
<feature type="region of interest" description="Disordered" evidence="3">
    <location>
        <begin position="842"/>
        <end position="945"/>
    </location>
</feature>
<evidence type="ECO:0000313" key="5">
    <source>
        <dbReference type="EnsemblMetazoa" id="CLYHEMP008222.1"/>
    </source>
</evidence>
<name>A0A7M5V661_9CNID</name>
<dbReference type="GO" id="GO:0051056">
    <property type="term" value="P:regulation of small GTPase mediated signal transduction"/>
    <property type="evidence" value="ECO:0007669"/>
    <property type="project" value="InterPro"/>
</dbReference>
<feature type="compositionally biased region" description="Acidic residues" evidence="3">
    <location>
        <begin position="873"/>
        <end position="891"/>
    </location>
</feature>
<feature type="region of interest" description="Disordered" evidence="3">
    <location>
        <begin position="1724"/>
        <end position="1747"/>
    </location>
</feature>
<feature type="region of interest" description="Disordered" evidence="3">
    <location>
        <begin position="2118"/>
        <end position="2145"/>
    </location>
</feature>
<feature type="region of interest" description="Disordered" evidence="3">
    <location>
        <begin position="1"/>
        <end position="20"/>
    </location>
</feature>
<feature type="region of interest" description="Disordered" evidence="3">
    <location>
        <begin position="1059"/>
        <end position="1108"/>
    </location>
</feature>
<dbReference type="PANTHER" id="PTHR10063">
    <property type="entry name" value="TUBERIN"/>
    <property type="match status" value="1"/>
</dbReference>
<dbReference type="Pfam" id="PF20412">
    <property type="entry name" value="RALGAPB_N"/>
    <property type="match status" value="1"/>
</dbReference>
<dbReference type="GO" id="GO:0005096">
    <property type="term" value="F:GTPase activator activity"/>
    <property type="evidence" value="ECO:0007669"/>
    <property type="project" value="UniProtKB-KW"/>
</dbReference>
<dbReference type="RefSeq" id="XP_066926885.1">
    <property type="nucleotide sequence ID" value="XM_067070784.1"/>
</dbReference>
<dbReference type="InterPro" id="IPR027107">
    <property type="entry name" value="Tuberin/Ral-act_asu"/>
</dbReference>
<feature type="compositionally biased region" description="Polar residues" evidence="3">
    <location>
        <begin position="896"/>
        <end position="908"/>
    </location>
</feature>
<dbReference type="Gene3D" id="3.40.50.11210">
    <property type="entry name" value="Rap/Ran-GAP"/>
    <property type="match status" value="1"/>
</dbReference>
<dbReference type="SUPFAM" id="SSF48371">
    <property type="entry name" value="ARM repeat"/>
    <property type="match status" value="1"/>
</dbReference>
<feature type="region of interest" description="Disordered" evidence="3">
    <location>
        <begin position="2211"/>
        <end position="2230"/>
    </location>
</feature>
<evidence type="ECO:0000313" key="6">
    <source>
        <dbReference type="Proteomes" id="UP000594262"/>
    </source>
</evidence>
<keyword evidence="2" id="KW-0597">Phosphoprotein</keyword>
<evidence type="ECO:0000259" key="4">
    <source>
        <dbReference type="PROSITE" id="PS50085"/>
    </source>
</evidence>
<dbReference type="InterPro" id="IPR016024">
    <property type="entry name" value="ARM-type_fold"/>
</dbReference>
<evidence type="ECO:0000256" key="2">
    <source>
        <dbReference type="ARBA" id="ARBA00022553"/>
    </source>
</evidence>
<evidence type="ECO:0000256" key="1">
    <source>
        <dbReference type="ARBA" id="ARBA00022468"/>
    </source>
</evidence>
<protein>
    <recommendedName>
        <fullName evidence="4">Rap-GAP domain-containing protein</fullName>
    </recommendedName>
</protein>
<feature type="domain" description="Rap-GAP" evidence="4">
    <location>
        <begin position="1885"/>
        <end position="2093"/>
    </location>
</feature>
<feature type="compositionally biased region" description="Polar residues" evidence="3">
    <location>
        <begin position="2134"/>
        <end position="2145"/>
    </location>
</feature>
<dbReference type="FunFam" id="3.40.50.11210:FF:000001">
    <property type="entry name" value="Ral GTPase-activating protein subunit alpha-1 isoform 1"/>
    <property type="match status" value="1"/>
</dbReference>
<reference evidence="5" key="1">
    <citation type="submission" date="2021-01" db="UniProtKB">
        <authorList>
            <consortium name="EnsemblMetazoa"/>
        </authorList>
    </citation>
    <scope>IDENTIFICATION</scope>
</reference>
<accession>A0A7M5V661</accession>
<feature type="compositionally biased region" description="Acidic residues" evidence="3">
    <location>
        <begin position="927"/>
        <end position="945"/>
    </location>
</feature>
<keyword evidence="6" id="KW-1185">Reference proteome</keyword>
<dbReference type="GeneID" id="136814266"/>
<dbReference type="GO" id="GO:0005737">
    <property type="term" value="C:cytoplasm"/>
    <property type="evidence" value="ECO:0007669"/>
    <property type="project" value="TreeGrafter"/>
</dbReference>
<feature type="compositionally biased region" description="Basic and acidic residues" evidence="3">
    <location>
        <begin position="10"/>
        <end position="20"/>
    </location>
</feature>
<feature type="compositionally biased region" description="Acidic residues" evidence="3">
    <location>
        <begin position="1089"/>
        <end position="1100"/>
    </location>
</feature>
<dbReference type="SUPFAM" id="SSF111347">
    <property type="entry name" value="Rap/Ran-GAP"/>
    <property type="match status" value="1"/>
</dbReference>